<feature type="transmembrane region" description="Helical" evidence="7">
    <location>
        <begin position="35"/>
        <end position="52"/>
    </location>
</feature>
<evidence type="ECO:0000256" key="7">
    <source>
        <dbReference type="SAM" id="Phobius"/>
    </source>
</evidence>
<feature type="transmembrane region" description="Helical" evidence="7">
    <location>
        <begin position="106"/>
        <end position="124"/>
    </location>
</feature>
<accession>A0A1F4Q3Q9</accession>
<evidence type="ECO:0000256" key="2">
    <source>
        <dbReference type="ARBA" id="ARBA00022448"/>
    </source>
</evidence>
<reference evidence="8 9" key="1">
    <citation type="journal article" date="2016" name="Nat. Commun.">
        <title>Thousands of microbial genomes shed light on interconnected biogeochemical processes in an aquifer system.</title>
        <authorList>
            <person name="Anantharaman K."/>
            <person name="Brown C.T."/>
            <person name="Hug L.A."/>
            <person name="Sharon I."/>
            <person name="Castelle C.J."/>
            <person name="Probst A.J."/>
            <person name="Thomas B.C."/>
            <person name="Singh A."/>
            <person name="Wilkins M.J."/>
            <person name="Karaoz U."/>
            <person name="Brodie E.L."/>
            <person name="Williams K.H."/>
            <person name="Hubbard S.S."/>
            <person name="Banfield J.F."/>
        </authorList>
    </citation>
    <scope>NUCLEOTIDE SEQUENCE [LARGE SCALE GENOMIC DNA]</scope>
</reference>
<dbReference type="GO" id="GO:0005886">
    <property type="term" value="C:plasma membrane"/>
    <property type="evidence" value="ECO:0007669"/>
    <property type="project" value="UniProtKB-SubCell"/>
</dbReference>
<evidence type="ECO:0008006" key="10">
    <source>
        <dbReference type="Google" id="ProtNLM"/>
    </source>
</evidence>
<evidence type="ECO:0000313" key="9">
    <source>
        <dbReference type="Proteomes" id="UP000178724"/>
    </source>
</evidence>
<comment type="caution">
    <text evidence="8">The sequence shown here is derived from an EMBL/GenBank/DDBJ whole genome shotgun (WGS) entry which is preliminary data.</text>
</comment>
<gene>
    <name evidence="8" type="ORF">A2625_05115</name>
</gene>
<organism evidence="8 9">
    <name type="scientific">candidate division WOR-1 bacterium RIFCSPHIGHO2_01_FULL_53_15</name>
    <dbReference type="NCBI Taxonomy" id="1802564"/>
    <lineage>
        <taxon>Bacteria</taxon>
        <taxon>Bacillati</taxon>
        <taxon>Saganbacteria</taxon>
    </lineage>
</organism>
<dbReference type="Gene3D" id="1.10.1760.20">
    <property type="match status" value="1"/>
</dbReference>
<evidence type="ECO:0000256" key="5">
    <source>
        <dbReference type="ARBA" id="ARBA00022989"/>
    </source>
</evidence>
<comment type="subcellular location">
    <subcellularLocation>
        <location evidence="1">Cell membrane</location>
        <topology evidence="1">Multi-pass membrane protein</topology>
    </subcellularLocation>
</comment>
<dbReference type="PANTHER" id="PTHR34229">
    <property type="entry name" value="METAL TRANSPORT PROTEIN HI_1621-RELATED"/>
    <property type="match status" value="1"/>
</dbReference>
<dbReference type="AlphaFoldDB" id="A0A1F4Q3Q9"/>
<keyword evidence="6 7" id="KW-0472">Membrane</keyword>
<feature type="transmembrane region" description="Helical" evidence="7">
    <location>
        <begin position="64"/>
        <end position="94"/>
    </location>
</feature>
<proteinExistence type="predicted"/>
<keyword evidence="3" id="KW-1003">Cell membrane</keyword>
<evidence type="ECO:0000313" key="8">
    <source>
        <dbReference type="EMBL" id="OGB89892.1"/>
    </source>
</evidence>
<keyword evidence="4 7" id="KW-0812">Transmembrane</keyword>
<evidence type="ECO:0000256" key="4">
    <source>
        <dbReference type="ARBA" id="ARBA00022692"/>
    </source>
</evidence>
<keyword evidence="5 7" id="KW-1133">Transmembrane helix</keyword>
<evidence type="ECO:0000256" key="1">
    <source>
        <dbReference type="ARBA" id="ARBA00004651"/>
    </source>
</evidence>
<dbReference type="GO" id="GO:0000041">
    <property type="term" value="P:transition metal ion transport"/>
    <property type="evidence" value="ECO:0007669"/>
    <property type="project" value="InterPro"/>
</dbReference>
<dbReference type="EMBL" id="METM01000020">
    <property type="protein sequence ID" value="OGB89892.1"/>
    <property type="molecule type" value="Genomic_DNA"/>
</dbReference>
<dbReference type="InterPro" id="IPR002751">
    <property type="entry name" value="CbiM/NikMN"/>
</dbReference>
<evidence type="ECO:0000256" key="6">
    <source>
        <dbReference type="ARBA" id="ARBA00023136"/>
    </source>
</evidence>
<name>A0A1F4Q3Q9_UNCSA</name>
<dbReference type="Proteomes" id="UP000178724">
    <property type="component" value="Unassembled WGS sequence"/>
</dbReference>
<feature type="transmembrane region" description="Helical" evidence="7">
    <location>
        <begin position="171"/>
        <end position="190"/>
    </location>
</feature>
<protein>
    <recommendedName>
        <fullName evidence="10">Cobalamin biosynthesis protein CbiM</fullName>
    </recommendedName>
</protein>
<feature type="transmembrane region" description="Helical" evidence="7">
    <location>
        <begin position="136"/>
        <end position="159"/>
    </location>
</feature>
<keyword evidence="2" id="KW-0813">Transport</keyword>
<sequence>MTAVVPQAALASAGAGLSSINFGAKRIVTSFGSNLISKTLAVAGLIFLLQMFDFQLLSGTPVHFLGGALAAILLGPFAGGLAMGGVVIIQALVFHDGGLTALGANLINMAVIGTFLAYNVYLFLKQKFGEEAGIAAAAWFSVMAGAFTCALELSLSGTFAQSAIFLSAMKVYFLLGLGEAAVTVGLVQLLRSFLFKNQ</sequence>
<dbReference type="PANTHER" id="PTHR34229:SF1">
    <property type="entry name" value="METAL TRANSPORT PROTEIN HI_1621-RELATED"/>
    <property type="match status" value="1"/>
</dbReference>
<dbReference type="Pfam" id="PF01891">
    <property type="entry name" value="CbiM"/>
    <property type="match status" value="1"/>
</dbReference>
<evidence type="ECO:0000256" key="3">
    <source>
        <dbReference type="ARBA" id="ARBA00022475"/>
    </source>
</evidence>